<organism evidence="1 2">
    <name type="scientific">Scleroderma citrinum Foug A</name>
    <dbReference type="NCBI Taxonomy" id="1036808"/>
    <lineage>
        <taxon>Eukaryota</taxon>
        <taxon>Fungi</taxon>
        <taxon>Dikarya</taxon>
        <taxon>Basidiomycota</taxon>
        <taxon>Agaricomycotina</taxon>
        <taxon>Agaricomycetes</taxon>
        <taxon>Agaricomycetidae</taxon>
        <taxon>Boletales</taxon>
        <taxon>Sclerodermatineae</taxon>
        <taxon>Sclerodermataceae</taxon>
        <taxon>Scleroderma</taxon>
    </lineage>
</organism>
<evidence type="ECO:0000313" key="2">
    <source>
        <dbReference type="Proteomes" id="UP000053989"/>
    </source>
</evidence>
<sequence length="106" mass="11702">MVCLRTDGAQAESVHPTSDINFRHGCPSLAACPLYRRTDICHLTWSPSMLKDQKSTRSRSLILEMSVLVLGSVFCPSEIALREYVIPGFPGVDIMIMLSTLESNTS</sequence>
<name>A0A0C2ZMW5_9AGAM</name>
<dbReference type="HOGENOM" id="CLU_2224753_0_0_1"/>
<dbReference type="EMBL" id="KN822165">
    <property type="protein sequence ID" value="KIM53977.1"/>
    <property type="molecule type" value="Genomic_DNA"/>
</dbReference>
<accession>A0A0C2ZMW5</accession>
<keyword evidence="2" id="KW-1185">Reference proteome</keyword>
<dbReference type="Proteomes" id="UP000053989">
    <property type="component" value="Unassembled WGS sequence"/>
</dbReference>
<dbReference type="InParanoid" id="A0A0C2ZMW5"/>
<reference evidence="2" key="2">
    <citation type="submission" date="2015-01" db="EMBL/GenBank/DDBJ databases">
        <title>Evolutionary Origins and Diversification of the Mycorrhizal Mutualists.</title>
        <authorList>
            <consortium name="DOE Joint Genome Institute"/>
            <consortium name="Mycorrhizal Genomics Consortium"/>
            <person name="Kohler A."/>
            <person name="Kuo A."/>
            <person name="Nagy L.G."/>
            <person name="Floudas D."/>
            <person name="Copeland A."/>
            <person name="Barry K.W."/>
            <person name="Cichocki N."/>
            <person name="Veneault-Fourrey C."/>
            <person name="LaButti K."/>
            <person name="Lindquist E.A."/>
            <person name="Lipzen A."/>
            <person name="Lundell T."/>
            <person name="Morin E."/>
            <person name="Murat C."/>
            <person name="Riley R."/>
            <person name="Ohm R."/>
            <person name="Sun H."/>
            <person name="Tunlid A."/>
            <person name="Henrissat B."/>
            <person name="Grigoriev I.V."/>
            <person name="Hibbett D.S."/>
            <person name="Martin F."/>
        </authorList>
    </citation>
    <scope>NUCLEOTIDE SEQUENCE [LARGE SCALE GENOMIC DNA]</scope>
    <source>
        <strain evidence="2">Foug A</strain>
    </source>
</reference>
<protein>
    <submittedName>
        <fullName evidence="1">Uncharacterized protein</fullName>
    </submittedName>
</protein>
<proteinExistence type="predicted"/>
<dbReference type="AlphaFoldDB" id="A0A0C2ZMW5"/>
<evidence type="ECO:0000313" key="1">
    <source>
        <dbReference type="EMBL" id="KIM53977.1"/>
    </source>
</evidence>
<reference evidence="1 2" key="1">
    <citation type="submission" date="2014-04" db="EMBL/GenBank/DDBJ databases">
        <authorList>
            <consortium name="DOE Joint Genome Institute"/>
            <person name="Kuo A."/>
            <person name="Kohler A."/>
            <person name="Nagy L.G."/>
            <person name="Floudas D."/>
            <person name="Copeland A."/>
            <person name="Barry K.W."/>
            <person name="Cichocki N."/>
            <person name="Veneault-Fourrey C."/>
            <person name="LaButti K."/>
            <person name="Lindquist E.A."/>
            <person name="Lipzen A."/>
            <person name="Lundell T."/>
            <person name="Morin E."/>
            <person name="Murat C."/>
            <person name="Sun H."/>
            <person name="Tunlid A."/>
            <person name="Henrissat B."/>
            <person name="Grigoriev I.V."/>
            <person name="Hibbett D.S."/>
            <person name="Martin F."/>
            <person name="Nordberg H.P."/>
            <person name="Cantor M.N."/>
            <person name="Hua S.X."/>
        </authorList>
    </citation>
    <scope>NUCLEOTIDE SEQUENCE [LARGE SCALE GENOMIC DNA]</scope>
    <source>
        <strain evidence="1 2">Foug A</strain>
    </source>
</reference>
<gene>
    <name evidence="1" type="ORF">SCLCIDRAFT_404886</name>
</gene>